<reference evidence="2" key="1">
    <citation type="journal article" date="2021" name="Nat. Commun.">
        <title>Genetic determinants of endophytism in the Arabidopsis root mycobiome.</title>
        <authorList>
            <person name="Mesny F."/>
            <person name="Miyauchi S."/>
            <person name="Thiergart T."/>
            <person name="Pickel B."/>
            <person name="Atanasova L."/>
            <person name="Karlsson M."/>
            <person name="Huettel B."/>
            <person name="Barry K.W."/>
            <person name="Haridas S."/>
            <person name="Chen C."/>
            <person name="Bauer D."/>
            <person name="Andreopoulos W."/>
            <person name="Pangilinan J."/>
            <person name="LaButti K."/>
            <person name="Riley R."/>
            <person name="Lipzen A."/>
            <person name="Clum A."/>
            <person name="Drula E."/>
            <person name="Henrissat B."/>
            <person name="Kohler A."/>
            <person name="Grigoriev I.V."/>
            <person name="Martin F.M."/>
            <person name="Hacquard S."/>
        </authorList>
    </citation>
    <scope>NUCLEOTIDE SEQUENCE</scope>
    <source>
        <strain evidence="2">MPI-CAGE-AT-0023</strain>
    </source>
</reference>
<evidence type="ECO:0000313" key="3">
    <source>
        <dbReference type="Proteomes" id="UP000720189"/>
    </source>
</evidence>
<protein>
    <recommendedName>
        <fullName evidence="4">BTB domain-containing protein</fullName>
    </recommendedName>
</protein>
<dbReference type="AlphaFoldDB" id="A0A9P9FZF6"/>
<dbReference type="EMBL" id="JAGMUX010000024">
    <property type="protein sequence ID" value="KAH7228438.1"/>
    <property type="molecule type" value="Genomic_DNA"/>
</dbReference>
<gene>
    <name evidence="2" type="ORF">BKA55DRAFT_626285</name>
</gene>
<dbReference type="InterPro" id="IPR011333">
    <property type="entry name" value="SKP1/BTB/POZ_sf"/>
</dbReference>
<evidence type="ECO:0000313" key="2">
    <source>
        <dbReference type="EMBL" id="KAH7228438.1"/>
    </source>
</evidence>
<dbReference type="GeneID" id="70226807"/>
<comment type="caution">
    <text evidence="2">The sequence shown here is derived from an EMBL/GenBank/DDBJ whole genome shotgun (WGS) entry which is preliminary data.</text>
</comment>
<accession>A0A9P9FZF6</accession>
<sequence length="362" mass="40920">MKKSLLELDPQADALLILQCPNAQKTTSAEEREAWDSGEASQSETTTSPQTDKKNSIKSPTTYEDLRSLQPYLNNGDPNMIQFQVSTRHLCIVSPVFRAIIKGRYRESQPNSQGILEIGASDWSAEAFLILLDIIHGHHREVPRQLNLEIIAQVGLLVDYYDCLEIVQIFFDSWCSRLDDWARYSGPFDPSPADKAESFGNREIILLFIAWAIRDGSAFSNLGSRAINHTTGLIRTNLPIPSQVLAKINECRVHTIDRLFSEMYELQEDLMVGQAGCSLECSCRLLGSLMQQMRAKDLPITKPDKPFSGYNSPSIYEIIRSIQTPAWHACKPHDACRFERMLDSHDCVLEELVPSLKLEDFL</sequence>
<organism evidence="2 3">
    <name type="scientific">Fusarium redolens</name>
    <dbReference type="NCBI Taxonomy" id="48865"/>
    <lineage>
        <taxon>Eukaryota</taxon>
        <taxon>Fungi</taxon>
        <taxon>Dikarya</taxon>
        <taxon>Ascomycota</taxon>
        <taxon>Pezizomycotina</taxon>
        <taxon>Sordariomycetes</taxon>
        <taxon>Hypocreomycetidae</taxon>
        <taxon>Hypocreales</taxon>
        <taxon>Nectriaceae</taxon>
        <taxon>Fusarium</taxon>
        <taxon>Fusarium redolens species complex</taxon>
    </lineage>
</organism>
<feature type="region of interest" description="Disordered" evidence="1">
    <location>
        <begin position="26"/>
        <end position="61"/>
    </location>
</feature>
<name>A0A9P9FZF6_FUSRE</name>
<dbReference type="Gene3D" id="3.30.710.10">
    <property type="entry name" value="Potassium Channel Kv1.1, Chain A"/>
    <property type="match status" value="1"/>
</dbReference>
<dbReference type="SUPFAM" id="SSF54695">
    <property type="entry name" value="POZ domain"/>
    <property type="match status" value="1"/>
</dbReference>
<proteinExistence type="predicted"/>
<evidence type="ECO:0000256" key="1">
    <source>
        <dbReference type="SAM" id="MobiDB-lite"/>
    </source>
</evidence>
<feature type="compositionally biased region" description="Polar residues" evidence="1">
    <location>
        <begin position="39"/>
        <end position="50"/>
    </location>
</feature>
<evidence type="ECO:0008006" key="4">
    <source>
        <dbReference type="Google" id="ProtNLM"/>
    </source>
</evidence>
<dbReference type="RefSeq" id="XP_046042675.1">
    <property type="nucleotide sequence ID" value="XM_046196853.1"/>
</dbReference>
<dbReference type="Proteomes" id="UP000720189">
    <property type="component" value="Unassembled WGS sequence"/>
</dbReference>
<dbReference type="OrthoDB" id="5326346at2759"/>
<keyword evidence="3" id="KW-1185">Reference proteome</keyword>